<protein>
    <submittedName>
        <fullName evidence="2">Uncharacterized protein</fullName>
    </submittedName>
</protein>
<name>A0AAD4WFA5_PRUDU</name>
<feature type="region of interest" description="Disordered" evidence="1">
    <location>
        <begin position="74"/>
        <end position="147"/>
    </location>
</feature>
<feature type="compositionally biased region" description="Low complexity" evidence="1">
    <location>
        <begin position="92"/>
        <end position="105"/>
    </location>
</feature>
<reference evidence="2 3" key="1">
    <citation type="journal article" date="2022" name="G3 (Bethesda)">
        <title>Whole-genome sequence and methylome profiling of the almond [Prunus dulcis (Mill.) D.A. Webb] cultivar 'Nonpareil'.</title>
        <authorList>
            <person name="D'Amico-Willman K.M."/>
            <person name="Ouma W.Z."/>
            <person name="Meulia T."/>
            <person name="Sideli G.M."/>
            <person name="Gradziel T.M."/>
            <person name="Fresnedo-Ramirez J."/>
        </authorList>
    </citation>
    <scope>NUCLEOTIDE SEQUENCE [LARGE SCALE GENOMIC DNA]</scope>
    <source>
        <strain evidence="2">Clone GOH B32 T37-40</strain>
    </source>
</reference>
<proteinExistence type="predicted"/>
<dbReference type="Proteomes" id="UP001054821">
    <property type="component" value="Chromosome 2"/>
</dbReference>
<comment type="caution">
    <text evidence="2">The sequence shown here is derived from an EMBL/GenBank/DDBJ whole genome shotgun (WGS) entry which is preliminary data.</text>
</comment>
<gene>
    <name evidence="2" type="ORF">L3X38_009489</name>
</gene>
<evidence type="ECO:0000256" key="1">
    <source>
        <dbReference type="SAM" id="MobiDB-lite"/>
    </source>
</evidence>
<organism evidence="2 3">
    <name type="scientific">Prunus dulcis</name>
    <name type="common">Almond</name>
    <name type="synonym">Amygdalus dulcis</name>
    <dbReference type="NCBI Taxonomy" id="3755"/>
    <lineage>
        <taxon>Eukaryota</taxon>
        <taxon>Viridiplantae</taxon>
        <taxon>Streptophyta</taxon>
        <taxon>Embryophyta</taxon>
        <taxon>Tracheophyta</taxon>
        <taxon>Spermatophyta</taxon>
        <taxon>Magnoliopsida</taxon>
        <taxon>eudicotyledons</taxon>
        <taxon>Gunneridae</taxon>
        <taxon>Pentapetalae</taxon>
        <taxon>rosids</taxon>
        <taxon>fabids</taxon>
        <taxon>Rosales</taxon>
        <taxon>Rosaceae</taxon>
        <taxon>Amygdaloideae</taxon>
        <taxon>Amygdaleae</taxon>
        <taxon>Prunus</taxon>
    </lineage>
</organism>
<dbReference type="AlphaFoldDB" id="A0AAD4WFA5"/>
<feature type="compositionally biased region" description="Low complexity" evidence="1">
    <location>
        <begin position="117"/>
        <end position="147"/>
    </location>
</feature>
<accession>A0AAD4WFA5</accession>
<evidence type="ECO:0000313" key="3">
    <source>
        <dbReference type="Proteomes" id="UP001054821"/>
    </source>
</evidence>
<dbReference type="PANTHER" id="PTHR47481:SF31">
    <property type="entry name" value="OS01G0873500 PROTEIN"/>
    <property type="match status" value="1"/>
</dbReference>
<dbReference type="PANTHER" id="PTHR47481">
    <property type="match status" value="1"/>
</dbReference>
<evidence type="ECO:0000313" key="2">
    <source>
        <dbReference type="EMBL" id="KAI5341614.1"/>
    </source>
</evidence>
<keyword evidence="3" id="KW-1185">Reference proteome</keyword>
<sequence length="165" mass="19107">MHAKSLYDSLFAAGTEMSDEELIEYILDGLGHEYKEFTTSLHLRPSLTFDEFYDLLLQEEQLLKRMSSLSLSTGTALTTDRTSHNHQQNPPHRSSNQHSHSNSSRGRGRGRGRDRNWNSNRTNNWSSNREPSWNSNSHNSWNSNRSNTCVKFNTHLKNIEKSKRN</sequence>
<dbReference type="EMBL" id="JAJFAZ020000002">
    <property type="protein sequence ID" value="KAI5341614.1"/>
    <property type="molecule type" value="Genomic_DNA"/>
</dbReference>